<keyword evidence="1" id="KW-0175">Coiled coil</keyword>
<accession>S6G8T8</accession>
<evidence type="ECO:0000256" key="2">
    <source>
        <dbReference type="SAM" id="SignalP"/>
    </source>
</evidence>
<protein>
    <recommendedName>
        <fullName evidence="5">Lipoprotein</fullName>
    </recommendedName>
</protein>
<dbReference type="OrthoDB" id="388967at2"/>
<reference evidence="3 4" key="1">
    <citation type="journal article" date="2013" name="Genome Announc.">
        <title>Draft Genome Sequences of Mycoplasma auris and Mycoplasma yeatsii, Two Species of the Ear Canal of Caprinae.</title>
        <authorList>
            <person name="Dordet-Frisoni E."/>
            <person name="Baranowski E."/>
            <person name="Barre A."/>
            <person name="Blanchard A."/>
            <person name="Breton M."/>
            <person name="Couture C."/>
            <person name="Dupuy V."/>
            <person name="Gaurivaud P."/>
            <person name="Jacob D."/>
            <person name="Lemaitre C."/>
            <person name="Manso-Silvan L."/>
            <person name="Nikolski M."/>
            <person name="Nouvel L.X."/>
            <person name="Poumarat F."/>
            <person name="Sirand-Pugnet P."/>
            <person name="Thebault P."/>
            <person name="Theil S."/>
            <person name="Thiaucourt F."/>
            <person name="Citti C."/>
            <person name="Tardy F."/>
        </authorList>
    </citation>
    <scope>NUCLEOTIDE SEQUENCE [LARGE SCALE GENOMIC DNA]</scope>
    <source>
        <strain evidence="3 4">13926</strain>
    </source>
</reference>
<dbReference type="RefSeq" id="WP_004428541.1">
    <property type="nucleotide sequence ID" value="NZ_AORK01000015.1"/>
</dbReference>
<dbReference type="PATRIC" id="fig|1188240.3.peg.381"/>
<evidence type="ECO:0000256" key="1">
    <source>
        <dbReference type="SAM" id="Coils"/>
    </source>
</evidence>
<organism evidence="3 4">
    <name type="scientific">Mycoplasma yeatsii 13926</name>
    <dbReference type="NCBI Taxonomy" id="1188240"/>
    <lineage>
        <taxon>Bacteria</taxon>
        <taxon>Bacillati</taxon>
        <taxon>Mycoplasmatota</taxon>
        <taxon>Mollicutes</taxon>
        <taxon>Mycoplasmataceae</taxon>
        <taxon>Mycoplasma</taxon>
    </lineage>
</organism>
<feature type="coiled-coil region" evidence="1">
    <location>
        <begin position="101"/>
        <end position="146"/>
    </location>
</feature>
<evidence type="ECO:0000313" key="4">
    <source>
        <dbReference type="Proteomes" id="UP000015348"/>
    </source>
</evidence>
<dbReference type="eggNOG" id="ENOG5031ZHJ">
    <property type="taxonomic scope" value="Bacteria"/>
</dbReference>
<proteinExistence type="predicted"/>
<feature type="signal peptide" evidence="2">
    <location>
        <begin position="1"/>
        <end position="21"/>
    </location>
</feature>
<sequence length="150" mass="17259">MKKILSLLSVFGMVVTTGVVAISCTKNEMKEKTIEKKIDEKQLETQFQNIKKVVGPKIEKLINKLRSIEEREAEKILGSKEGEILASIFQFYEDSKKFNSLKEAAEKFSERSEEKEKSKNNFFNSVKSTLDDYEKYKSKIDELIAKYVGS</sequence>
<dbReference type="PROSITE" id="PS51257">
    <property type="entry name" value="PROKAR_LIPOPROTEIN"/>
    <property type="match status" value="1"/>
</dbReference>
<dbReference type="NCBIfam" id="NF038029">
    <property type="entry name" value="LP_plasma"/>
    <property type="match status" value="1"/>
</dbReference>
<keyword evidence="2" id="KW-0732">Signal</keyword>
<dbReference type="EMBL" id="AORK01000015">
    <property type="protein sequence ID" value="EOA07235.1"/>
    <property type="molecule type" value="Genomic_DNA"/>
</dbReference>
<dbReference type="InterPro" id="IPR054816">
    <property type="entry name" value="Lipoprotein_mollicutes-type_CS"/>
</dbReference>
<evidence type="ECO:0008006" key="5">
    <source>
        <dbReference type="Google" id="ProtNLM"/>
    </source>
</evidence>
<dbReference type="Proteomes" id="UP000015348">
    <property type="component" value="Unassembled WGS sequence"/>
</dbReference>
<name>S6G8T8_9MOLU</name>
<gene>
    <name evidence="3" type="ORF">MYEA_3750</name>
</gene>
<evidence type="ECO:0000313" key="3">
    <source>
        <dbReference type="EMBL" id="EOA07235.1"/>
    </source>
</evidence>
<dbReference type="AlphaFoldDB" id="S6G8T8"/>
<feature type="chain" id="PRO_5004549027" description="Lipoprotein" evidence="2">
    <location>
        <begin position="22"/>
        <end position="150"/>
    </location>
</feature>
<comment type="caution">
    <text evidence="3">The sequence shown here is derived from an EMBL/GenBank/DDBJ whole genome shotgun (WGS) entry which is preliminary data.</text>
</comment>